<dbReference type="SUPFAM" id="SSF55781">
    <property type="entry name" value="GAF domain-like"/>
    <property type="match status" value="2"/>
</dbReference>
<dbReference type="Pfam" id="PF01590">
    <property type="entry name" value="GAF"/>
    <property type="match status" value="2"/>
</dbReference>
<dbReference type="InterPro" id="IPR003018">
    <property type="entry name" value="GAF"/>
</dbReference>
<dbReference type="Gene3D" id="3.30.450.40">
    <property type="match status" value="2"/>
</dbReference>
<dbReference type="EC" id="2.7.13.3" evidence="2"/>
<dbReference type="InterPro" id="IPR011102">
    <property type="entry name" value="Sig_transdc_His_kinase_HWE"/>
</dbReference>
<proteinExistence type="predicted"/>
<keyword evidence="4" id="KW-0808">Transferase</keyword>
<dbReference type="SMART" id="SM00065">
    <property type="entry name" value="GAF"/>
    <property type="match status" value="2"/>
</dbReference>
<dbReference type="OrthoDB" id="341208at2"/>
<name>A0A1H0N349_9HYPH</name>
<gene>
    <name evidence="10" type="ORF">SAMN05192530_1174</name>
</gene>
<sequence>MLDMRSHHLHAGRVDALRRSGLLQRASEDEFGHLTDHVRDVLDVPVAIITLVDEDRQVFAGHSGLPEPWAERGETPMTHSFCQHVVDRQAPLVTSDARLDPTLRDNAAIGDIGVVAYLGVPLTLPDGEIVGALAAIDTQPRSWTEADMRRLRSIARTVDKEMAVRISESRWRSMFEGLQEGFILGRVVRDETGRIIDWMYEAVNAAWHDLLGVPHGTAVGRTVRELLPGVEDAWVDEFAGVVETGEPARFTRRVGTLDRWYDGVAQPIGGDRFTVIFIEVTERIRRERRQATLLTLADELRGRSDLETIVTAAARCLADGLEVDRMGSGLVNLREDTIDVASDWCEPGMSSVVGQHDFSSYGSYIADLKRGAIVAVDDVASDPRTSGRRASFDAIDTRSFLDLPISFDGRLYAVVFAHSRTLHAWTDGERQFAEQVGDRVRAALARLRMEDAQRVLTQEMSHRMKNALAMVQAIATQTLRQAQTMDEAREAISSRLSALARAQDILTRTNFTEADVREVAEAAIAPHRLAGDRIAMSGPHADLTAQRALGLSLAIHELATNAAKYGALSNAMGRVDVTWDVVDGAFAFHWIESGGPPVTAPERRGFGSKLIERIVSSYFDGEGHIDFDPAGIRFTLTGALAHPASQPNV</sequence>
<feature type="domain" description="GAF" evidence="8">
    <location>
        <begin position="26"/>
        <end position="172"/>
    </location>
</feature>
<dbReference type="GO" id="GO:0004673">
    <property type="term" value="F:protein histidine kinase activity"/>
    <property type="evidence" value="ECO:0007669"/>
    <property type="project" value="UniProtKB-EC"/>
</dbReference>
<evidence type="ECO:0000256" key="7">
    <source>
        <dbReference type="ARBA" id="ARBA00022840"/>
    </source>
</evidence>
<keyword evidence="6 10" id="KW-0418">Kinase</keyword>
<dbReference type="InterPro" id="IPR029016">
    <property type="entry name" value="GAF-like_dom_sf"/>
</dbReference>
<dbReference type="GO" id="GO:0005524">
    <property type="term" value="F:ATP binding"/>
    <property type="evidence" value="ECO:0007669"/>
    <property type="project" value="UniProtKB-KW"/>
</dbReference>
<evidence type="ECO:0000259" key="9">
    <source>
        <dbReference type="SMART" id="SM00911"/>
    </source>
</evidence>
<evidence type="ECO:0000256" key="2">
    <source>
        <dbReference type="ARBA" id="ARBA00012438"/>
    </source>
</evidence>
<comment type="catalytic activity">
    <reaction evidence="1">
        <text>ATP + protein L-histidine = ADP + protein N-phospho-L-histidine.</text>
        <dbReference type="EC" id="2.7.13.3"/>
    </reaction>
</comment>
<reference evidence="10 11" key="1">
    <citation type="submission" date="2016-10" db="EMBL/GenBank/DDBJ databases">
        <authorList>
            <person name="de Groot N.N."/>
        </authorList>
    </citation>
    <scope>NUCLEOTIDE SEQUENCE [LARGE SCALE GENOMIC DNA]</scope>
    <source>
        <strain evidence="11">L7-484,KACC 16230,DSM 25025</strain>
    </source>
</reference>
<dbReference type="Gene3D" id="3.30.565.10">
    <property type="entry name" value="Histidine kinase-like ATPase, C-terminal domain"/>
    <property type="match status" value="1"/>
</dbReference>
<dbReference type="Proteomes" id="UP000198793">
    <property type="component" value="Unassembled WGS sequence"/>
</dbReference>
<dbReference type="Pfam" id="PF08448">
    <property type="entry name" value="PAS_4"/>
    <property type="match status" value="1"/>
</dbReference>
<protein>
    <recommendedName>
        <fullName evidence="2">histidine kinase</fullName>
        <ecNumber evidence="2">2.7.13.3</ecNumber>
    </recommendedName>
</protein>
<evidence type="ECO:0000256" key="1">
    <source>
        <dbReference type="ARBA" id="ARBA00000085"/>
    </source>
</evidence>
<keyword evidence="7" id="KW-0067">ATP-binding</keyword>
<organism evidence="10 11">
    <name type="scientific">Aureimonas jatrophae</name>
    <dbReference type="NCBI Taxonomy" id="1166073"/>
    <lineage>
        <taxon>Bacteria</taxon>
        <taxon>Pseudomonadati</taxon>
        <taxon>Pseudomonadota</taxon>
        <taxon>Alphaproteobacteria</taxon>
        <taxon>Hyphomicrobiales</taxon>
        <taxon>Aurantimonadaceae</taxon>
        <taxon>Aureimonas</taxon>
    </lineage>
</organism>
<evidence type="ECO:0000313" key="11">
    <source>
        <dbReference type="Proteomes" id="UP000198793"/>
    </source>
</evidence>
<dbReference type="SUPFAM" id="SSF55785">
    <property type="entry name" value="PYP-like sensor domain (PAS domain)"/>
    <property type="match status" value="1"/>
</dbReference>
<feature type="domain" description="Signal transduction histidine kinase HWE region" evidence="9">
    <location>
        <begin position="459"/>
        <end position="540"/>
    </location>
</feature>
<dbReference type="InterPro" id="IPR013656">
    <property type="entry name" value="PAS_4"/>
</dbReference>
<dbReference type="Gene3D" id="3.30.450.20">
    <property type="entry name" value="PAS domain"/>
    <property type="match status" value="1"/>
</dbReference>
<evidence type="ECO:0000313" key="10">
    <source>
        <dbReference type="EMBL" id="SDO87083.1"/>
    </source>
</evidence>
<dbReference type="Pfam" id="PF07536">
    <property type="entry name" value="HWE_HK"/>
    <property type="match status" value="1"/>
</dbReference>
<evidence type="ECO:0000256" key="3">
    <source>
        <dbReference type="ARBA" id="ARBA00022553"/>
    </source>
</evidence>
<dbReference type="AlphaFoldDB" id="A0A1H0N349"/>
<evidence type="ECO:0000256" key="6">
    <source>
        <dbReference type="ARBA" id="ARBA00022777"/>
    </source>
</evidence>
<dbReference type="PANTHER" id="PTHR41523">
    <property type="entry name" value="TWO-COMPONENT SYSTEM SENSOR PROTEIN"/>
    <property type="match status" value="1"/>
</dbReference>
<dbReference type="SMART" id="SM00911">
    <property type="entry name" value="HWE_HK"/>
    <property type="match status" value="1"/>
</dbReference>
<keyword evidence="5" id="KW-0547">Nucleotide-binding</keyword>
<dbReference type="EMBL" id="FNIT01000017">
    <property type="protein sequence ID" value="SDO87083.1"/>
    <property type="molecule type" value="Genomic_DNA"/>
</dbReference>
<dbReference type="PANTHER" id="PTHR41523:SF7">
    <property type="entry name" value="HISTIDINE KINASE"/>
    <property type="match status" value="1"/>
</dbReference>
<keyword evidence="3" id="KW-0597">Phosphoprotein</keyword>
<evidence type="ECO:0000259" key="8">
    <source>
        <dbReference type="SMART" id="SM00065"/>
    </source>
</evidence>
<dbReference type="InterPro" id="IPR035965">
    <property type="entry name" value="PAS-like_dom_sf"/>
</dbReference>
<evidence type="ECO:0000256" key="4">
    <source>
        <dbReference type="ARBA" id="ARBA00022679"/>
    </source>
</evidence>
<keyword evidence="11" id="KW-1185">Reference proteome</keyword>
<feature type="domain" description="GAF" evidence="8">
    <location>
        <begin position="305"/>
        <end position="454"/>
    </location>
</feature>
<evidence type="ECO:0000256" key="5">
    <source>
        <dbReference type="ARBA" id="ARBA00022741"/>
    </source>
</evidence>
<dbReference type="STRING" id="1166073.SAMN05192530_1174"/>
<accession>A0A1H0N349</accession>
<dbReference type="InterPro" id="IPR036890">
    <property type="entry name" value="HATPase_C_sf"/>
</dbReference>